<dbReference type="PANTHER" id="PTHR12308">
    <property type="entry name" value="ANOCTAMIN"/>
    <property type="match status" value="1"/>
</dbReference>
<sequence>MEVLRCSDNNKQDIMSAEVRRTGSLSSGLDDKSCGDDASNSGNIDKLWELHGELDRLRGLMSNHNLFEPEETHHFRGGFSYAEDDTKQLPRSFLVVKLSPNIPENTLLWLVDKIRGERAEGGAELLVMKQPYNKKEGVVLHISASMIKFLLVAEEMDMMKQDIFSDMNELENFQSKDVHIDDLLTVTERQNIVKHELENIRASPKDTSIPGYPNIELYEGQSIIHVCLKANIVKQIYPLHDKESLKKLGASWYLSLLNKQPFDEIREYFGEAVSMYFSFLGYYTFALLLPMTLGFVQLLVSAETVPFFCVVNVIWATVFLELWKRKSNELAFKWGTIGMTSLDEPRPNFYGHMGKDHVTGRLQPQYPRYKTNVKMYLVSIPIVFLCMIGAFIMMLASFWIEDLIRNVDSEWTPTLLLVPSVLYTALVYIVNVYYRKLATWLTEWENHRTQSQFDRHRVTKLVLFEFVNNFMALFYIAFYIQDMEMLRSQVATMLIILQAINHVQEAIIPLIVKLSTTKMVQYNLLGSDKNKRRDSHQSICSSYEPLHEIAEIHKDDSRIQEAEEEGMMEDYEGTYDDYLEMFIQFGYVVLFSSVYPLAAFWAVFNNVLEIRADAFKLCVVYQRPMGKRVKDIGAWQRCFEILGALAIMTNCGLLCLSPQMKTYAPDYSTEKWFMLFVFLEHLLIGIRYLIHIAIADKPEWVRMELARKAHESRKALKSERAKKSRRTNFSRRFKTVHGPHRH</sequence>
<dbReference type="RefSeq" id="XP_017776408.1">
    <property type="nucleotide sequence ID" value="XM_017920919.1"/>
</dbReference>
<feature type="transmembrane region" description="Helical" evidence="6">
    <location>
        <begin position="638"/>
        <end position="660"/>
    </location>
</feature>
<proteinExistence type="inferred from homology"/>
<evidence type="ECO:0000313" key="8">
    <source>
        <dbReference type="Proteomes" id="UP000695000"/>
    </source>
</evidence>
<evidence type="ECO:0000256" key="5">
    <source>
        <dbReference type="ARBA" id="ARBA00023136"/>
    </source>
</evidence>
<keyword evidence="3 6" id="KW-0812">Transmembrane</keyword>
<feature type="transmembrane region" description="Helical" evidence="6">
    <location>
        <begin position="375"/>
        <end position="400"/>
    </location>
</feature>
<comment type="subcellular location">
    <subcellularLocation>
        <location evidence="1 6">Membrane</location>
        <topology evidence="1 6">Multi-pass membrane protein</topology>
    </subcellularLocation>
</comment>
<dbReference type="InterPro" id="IPR007632">
    <property type="entry name" value="Anoctamin"/>
</dbReference>
<dbReference type="Proteomes" id="UP000695000">
    <property type="component" value="Unplaced"/>
</dbReference>
<feature type="transmembrane region" description="Helical" evidence="6">
    <location>
        <begin position="276"/>
        <end position="299"/>
    </location>
</feature>
<reference evidence="9" key="1">
    <citation type="submission" date="2025-08" db="UniProtKB">
        <authorList>
            <consortium name="RefSeq"/>
        </authorList>
    </citation>
    <scope>IDENTIFICATION</scope>
    <source>
        <tissue evidence="9">Whole Larva</tissue>
    </source>
</reference>
<feature type="transmembrane region" description="Helical" evidence="6">
    <location>
        <begin position="672"/>
        <end position="690"/>
    </location>
</feature>
<organism evidence="8 9">
    <name type="scientific">Nicrophorus vespilloides</name>
    <name type="common">Boreal carrion beetle</name>
    <dbReference type="NCBI Taxonomy" id="110193"/>
    <lineage>
        <taxon>Eukaryota</taxon>
        <taxon>Metazoa</taxon>
        <taxon>Ecdysozoa</taxon>
        <taxon>Arthropoda</taxon>
        <taxon>Hexapoda</taxon>
        <taxon>Insecta</taxon>
        <taxon>Pterygota</taxon>
        <taxon>Neoptera</taxon>
        <taxon>Endopterygota</taxon>
        <taxon>Coleoptera</taxon>
        <taxon>Polyphaga</taxon>
        <taxon>Staphyliniformia</taxon>
        <taxon>Silphidae</taxon>
        <taxon>Nicrophorinae</taxon>
        <taxon>Nicrophorus</taxon>
    </lineage>
</organism>
<dbReference type="PANTHER" id="PTHR12308:SF74">
    <property type="entry name" value="ANOCTAMIN"/>
    <property type="match status" value="1"/>
</dbReference>
<evidence type="ECO:0000256" key="6">
    <source>
        <dbReference type="RuleBase" id="RU280814"/>
    </source>
</evidence>
<keyword evidence="8" id="KW-1185">Reference proteome</keyword>
<feature type="transmembrane region" description="Helical" evidence="6">
    <location>
        <begin position="412"/>
        <end position="434"/>
    </location>
</feature>
<comment type="similarity">
    <text evidence="2 6">Belongs to the anoctamin family.</text>
</comment>
<feature type="transmembrane region" description="Helical" evidence="6">
    <location>
        <begin position="581"/>
        <end position="604"/>
    </location>
</feature>
<evidence type="ECO:0000256" key="1">
    <source>
        <dbReference type="ARBA" id="ARBA00004141"/>
    </source>
</evidence>
<evidence type="ECO:0000313" key="9">
    <source>
        <dbReference type="RefSeq" id="XP_017776408.1"/>
    </source>
</evidence>
<keyword evidence="4 6" id="KW-1133">Transmembrane helix</keyword>
<evidence type="ECO:0000256" key="2">
    <source>
        <dbReference type="ARBA" id="ARBA00009671"/>
    </source>
</evidence>
<feature type="transmembrane region" description="Helical" evidence="6">
    <location>
        <begin position="461"/>
        <end position="480"/>
    </location>
</feature>
<evidence type="ECO:0000256" key="4">
    <source>
        <dbReference type="ARBA" id="ARBA00022989"/>
    </source>
</evidence>
<protein>
    <recommendedName>
        <fullName evidence="6">Anoctamin</fullName>
    </recommendedName>
</protein>
<feature type="transmembrane region" description="Helical" evidence="6">
    <location>
        <begin position="305"/>
        <end position="323"/>
    </location>
</feature>
<accession>A0ABM1MPA8</accession>
<dbReference type="InterPro" id="IPR049452">
    <property type="entry name" value="Anoctamin_TM"/>
</dbReference>
<name>A0ABM1MPA8_NICVS</name>
<dbReference type="GeneID" id="108562542"/>
<evidence type="ECO:0000256" key="3">
    <source>
        <dbReference type="ARBA" id="ARBA00022692"/>
    </source>
</evidence>
<evidence type="ECO:0000259" key="7">
    <source>
        <dbReference type="Pfam" id="PF04547"/>
    </source>
</evidence>
<gene>
    <name evidence="9" type="primary">LOC108562542</name>
</gene>
<dbReference type="Pfam" id="PF04547">
    <property type="entry name" value="Anoctamin"/>
    <property type="match status" value="1"/>
</dbReference>
<feature type="domain" description="Anoctamin transmembrane" evidence="7">
    <location>
        <begin position="265"/>
        <end position="707"/>
    </location>
</feature>
<keyword evidence="5 6" id="KW-0472">Membrane</keyword>